<accession>A0A645G1W3</accession>
<dbReference type="AlphaFoldDB" id="A0A645G1W3"/>
<comment type="caution">
    <text evidence="1">The sequence shown here is derived from an EMBL/GenBank/DDBJ whole genome shotgun (WGS) entry which is preliminary data.</text>
</comment>
<gene>
    <name evidence="1" type="ORF">SDC9_167255</name>
</gene>
<protein>
    <submittedName>
        <fullName evidence="1">Uncharacterized protein</fullName>
    </submittedName>
</protein>
<dbReference type="EMBL" id="VSSQ01067502">
    <property type="protein sequence ID" value="MPN19880.1"/>
    <property type="molecule type" value="Genomic_DNA"/>
</dbReference>
<organism evidence="1">
    <name type="scientific">bioreactor metagenome</name>
    <dbReference type="NCBI Taxonomy" id="1076179"/>
    <lineage>
        <taxon>unclassified sequences</taxon>
        <taxon>metagenomes</taxon>
        <taxon>ecological metagenomes</taxon>
    </lineage>
</organism>
<proteinExistence type="predicted"/>
<reference evidence="1" key="1">
    <citation type="submission" date="2019-08" db="EMBL/GenBank/DDBJ databases">
        <authorList>
            <person name="Kucharzyk K."/>
            <person name="Murdoch R.W."/>
            <person name="Higgins S."/>
            <person name="Loffler F."/>
        </authorList>
    </citation>
    <scope>NUCLEOTIDE SEQUENCE</scope>
</reference>
<sequence length="41" mass="4571">MPIDRATTQIFDGITIGFAYDDATEIVMECEAGRHFDGIFC</sequence>
<evidence type="ECO:0000313" key="1">
    <source>
        <dbReference type="EMBL" id="MPN19880.1"/>
    </source>
</evidence>
<name>A0A645G1W3_9ZZZZ</name>